<name>A0A0G4N135_VERLO</name>
<dbReference type="InterPro" id="IPR002347">
    <property type="entry name" value="SDR_fam"/>
</dbReference>
<protein>
    <submittedName>
        <fullName evidence="5">Uncharacterized protein</fullName>
    </submittedName>
</protein>
<evidence type="ECO:0000256" key="1">
    <source>
        <dbReference type="ARBA" id="ARBA00006484"/>
    </source>
</evidence>
<evidence type="ECO:0000313" key="5">
    <source>
        <dbReference type="EMBL" id="CRK40074.1"/>
    </source>
</evidence>
<dbReference type="PANTHER" id="PTHR24320:SF282">
    <property type="entry name" value="WW DOMAIN-CONTAINING OXIDOREDUCTASE"/>
    <property type="match status" value="1"/>
</dbReference>
<evidence type="ECO:0000313" key="7">
    <source>
        <dbReference type="Proteomes" id="UP000045706"/>
    </source>
</evidence>
<proteinExistence type="inferred from homology"/>
<dbReference type="AlphaFoldDB" id="A0A0G4N135"/>
<dbReference type="Proteomes" id="UP000045706">
    <property type="component" value="Unassembled WGS sequence"/>
</dbReference>
<organism evidence="5 7">
    <name type="scientific">Verticillium longisporum</name>
    <name type="common">Verticillium dahliae var. longisporum</name>
    <dbReference type="NCBI Taxonomy" id="100787"/>
    <lineage>
        <taxon>Eukaryota</taxon>
        <taxon>Fungi</taxon>
        <taxon>Dikarya</taxon>
        <taxon>Ascomycota</taxon>
        <taxon>Pezizomycotina</taxon>
        <taxon>Sordariomycetes</taxon>
        <taxon>Hypocreomycetidae</taxon>
        <taxon>Glomerellales</taxon>
        <taxon>Plectosphaerellaceae</taxon>
        <taxon>Verticillium</taxon>
    </lineage>
</organism>
<evidence type="ECO:0000313" key="6">
    <source>
        <dbReference type="Proteomes" id="UP000044602"/>
    </source>
</evidence>
<dbReference type="EMBL" id="CVQH01026083">
    <property type="protein sequence ID" value="CRK40016.1"/>
    <property type="molecule type" value="Genomic_DNA"/>
</dbReference>
<keyword evidence="2" id="KW-0521">NADP</keyword>
<dbReference type="PRINTS" id="PR00081">
    <property type="entry name" value="GDHRDH"/>
</dbReference>
<keyword evidence="3" id="KW-0560">Oxidoreductase</keyword>
<feature type="non-terminal residue" evidence="5">
    <location>
        <position position="305"/>
    </location>
</feature>
<evidence type="ECO:0000313" key="4">
    <source>
        <dbReference type="EMBL" id="CRK40016.1"/>
    </source>
</evidence>
<gene>
    <name evidence="4" type="ORF">BN1708_008105</name>
    <name evidence="5" type="ORF">BN1723_004697</name>
</gene>
<dbReference type="Pfam" id="PF00106">
    <property type="entry name" value="adh_short"/>
    <property type="match status" value="1"/>
</dbReference>
<accession>A0A0G4N135</accession>
<dbReference type="STRING" id="100787.A0A0G4N135"/>
<dbReference type="PANTHER" id="PTHR24320">
    <property type="entry name" value="RETINOL DEHYDROGENASE"/>
    <property type="match status" value="1"/>
</dbReference>
<dbReference type="SUPFAM" id="SSF51735">
    <property type="entry name" value="NAD(P)-binding Rossmann-fold domains"/>
    <property type="match status" value="1"/>
</dbReference>
<keyword evidence="6" id="KW-1185">Reference proteome</keyword>
<dbReference type="EMBL" id="CVQI01031941">
    <property type="protein sequence ID" value="CRK40074.1"/>
    <property type="molecule type" value="Genomic_DNA"/>
</dbReference>
<dbReference type="Gene3D" id="3.40.50.720">
    <property type="entry name" value="NAD(P)-binding Rossmann-like Domain"/>
    <property type="match status" value="1"/>
</dbReference>
<dbReference type="InterPro" id="IPR036291">
    <property type="entry name" value="NAD(P)-bd_dom_sf"/>
</dbReference>
<sequence>MFARNNAWNPDDDIPNLDGRIILVTGGYSGLGLETVRQLARHNPTRIYVAGRSQERGETAIRKLKETVTNTDLRFLHMDLTSFQSVKSAVESFQESESRLDLLVNNAGIVFAPPGLTSDGYEVQFGTNYMGHALLTRLLLPVLRATAKTKADVRVVTVSSGSEAYTGKTTYDFEQFRTTMGNESTHTRHCLSKLALIHFAAAAAQRYPEVKFITIHPGAVRTTVGKNWDVGTLFLLFIRTWILFFAARVEVGALNQLWASASPDAVSGEFYHPVGVPGKGSQISRDAELRERLWSWTEEELQQHL</sequence>
<evidence type="ECO:0000256" key="2">
    <source>
        <dbReference type="ARBA" id="ARBA00022857"/>
    </source>
</evidence>
<comment type="similarity">
    <text evidence="1">Belongs to the short-chain dehydrogenases/reductases (SDR) family.</text>
</comment>
<dbReference type="Proteomes" id="UP000044602">
    <property type="component" value="Unassembled WGS sequence"/>
</dbReference>
<evidence type="ECO:0000256" key="3">
    <source>
        <dbReference type="ARBA" id="ARBA00023002"/>
    </source>
</evidence>
<reference evidence="6 7" key="1">
    <citation type="submission" date="2015-05" db="EMBL/GenBank/DDBJ databases">
        <authorList>
            <person name="Fogelqvist Johan"/>
        </authorList>
    </citation>
    <scope>NUCLEOTIDE SEQUENCE [LARGE SCALE GENOMIC DNA]</scope>
    <source>
        <strain evidence="4">VL1</strain>
        <strain evidence="5">VL2</strain>
    </source>
</reference>
<dbReference type="GO" id="GO:0016491">
    <property type="term" value="F:oxidoreductase activity"/>
    <property type="evidence" value="ECO:0007669"/>
    <property type="project" value="UniProtKB-KW"/>
</dbReference>